<dbReference type="HOGENOM" id="CLU_2360560_0_0_1"/>
<feature type="transmembrane region" description="Helical" evidence="1">
    <location>
        <begin position="72"/>
        <end position="94"/>
    </location>
</feature>
<keyword evidence="1" id="KW-1133">Transmembrane helix</keyword>
<gene>
    <name evidence="3" type="ORF">PISMIDRAFT_674044</name>
</gene>
<dbReference type="AlphaFoldDB" id="A0A0C9ZG81"/>
<dbReference type="Pfam" id="PF20152">
    <property type="entry name" value="DUF6534"/>
    <property type="match status" value="1"/>
</dbReference>
<dbReference type="OrthoDB" id="2803252at2759"/>
<organism evidence="3 4">
    <name type="scientific">Pisolithus microcarpus 441</name>
    <dbReference type="NCBI Taxonomy" id="765257"/>
    <lineage>
        <taxon>Eukaryota</taxon>
        <taxon>Fungi</taxon>
        <taxon>Dikarya</taxon>
        <taxon>Basidiomycota</taxon>
        <taxon>Agaricomycotina</taxon>
        <taxon>Agaricomycetes</taxon>
        <taxon>Agaricomycetidae</taxon>
        <taxon>Boletales</taxon>
        <taxon>Sclerodermatineae</taxon>
        <taxon>Pisolithaceae</taxon>
        <taxon>Pisolithus</taxon>
    </lineage>
</organism>
<dbReference type="Proteomes" id="UP000054018">
    <property type="component" value="Unassembled WGS sequence"/>
</dbReference>
<sequence length="96" mass="10363">MLFVLAATGLGMASGILELLDEESSLVIQTSFQIATPALSILILAEILIAMSLCTLLYDGSSRSTFPRTKRLLNTLLIYAVNRCLLTLSVSSLFPL</sequence>
<dbReference type="InterPro" id="IPR045339">
    <property type="entry name" value="DUF6534"/>
</dbReference>
<name>A0A0C9ZG81_9AGAM</name>
<proteinExistence type="predicted"/>
<evidence type="ECO:0000313" key="3">
    <source>
        <dbReference type="EMBL" id="KIK28326.1"/>
    </source>
</evidence>
<keyword evidence="1" id="KW-0472">Membrane</keyword>
<keyword evidence="1" id="KW-0812">Transmembrane</keyword>
<evidence type="ECO:0000256" key="1">
    <source>
        <dbReference type="SAM" id="Phobius"/>
    </source>
</evidence>
<protein>
    <recommendedName>
        <fullName evidence="2">DUF6534 domain-containing protein</fullName>
    </recommendedName>
</protein>
<feature type="transmembrane region" description="Helical" evidence="1">
    <location>
        <begin position="39"/>
        <end position="60"/>
    </location>
</feature>
<dbReference type="EMBL" id="KN833693">
    <property type="protein sequence ID" value="KIK28326.1"/>
    <property type="molecule type" value="Genomic_DNA"/>
</dbReference>
<feature type="domain" description="DUF6534" evidence="2">
    <location>
        <begin position="44"/>
        <end position="93"/>
    </location>
</feature>
<evidence type="ECO:0000259" key="2">
    <source>
        <dbReference type="Pfam" id="PF20152"/>
    </source>
</evidence>
<accession>A0A0C9ZG81</accession>
<reference evidence="4" key="2">
    <citation type="submission" date="2015-01" db="EMBL/GenBank/DDBJ databases">
        <title>Evolutionary Origins and Diversification of the Mycorrhizal Mutualists.</title>
        <authorList>
            <consortium name="DOE Joint Genome Institute"/>
            <consortium name="Mycorrhizal Genomics Consortium"/>
            <person name="Kohler A."/>
            <person name="Kuo A."/>
            <person name="Nagy L.G."/>
            <person name="Floudas D."/>
            <person name="Copeland A."/>
            <person name="Barry K.W."/>
            <person name="Cichocki N."/>
            <person name="Veneault-Fourrey C."/>
            <person name="LaButti K."/>
            <person name="Lindquist E.A."/>
            <person name="Lipzen A."/>
            <person name="Lundell T."/>
            <person name="Morin E."/>
            <person name="Murat C."/>
            <person name="Riley R."/>
            <person name="Ohm R."/>
            <person name="Sun H."/>
            <person name="Tunlid A."/>
            <person name="Henrissat B."/>
            <person name="Grigoriev I.V."/>
            <person name="Hibbett D.S."/>
            <person name="Martin F."/>
        </authorList>
    </citation>
    <scope>NUCLEOTIDE SEQUENCE [LARGE SCALE GENOMIC DNA]</scope>
    <source>
        <strain evidence="4">441</strain>
    </source>
</reference>
<keyword evidence="4" id="KW-1185">Reference proteome</keyword>
<reference evidence="3 4" key="1">
    <citation type="submission" date="2014-04" db="EMBL/GenBank/DDBJ databases">
        <authorList>
            <consortium name="DOE Joint Genome Institute"/>
            <person name="Kuo A."/>
            <person name="Kohler A."/>
            <person name="Costa M.D."/>
            <person name="Nagy L.G."/>
            <person name="Floudas D."/>
            <person name="Copeland A."/>
            <person name="Barry K.W."/>
            <person name="Cichocki N."/>
            <person name="Veneault-Fourrey C."/>
            <person name="LaButti K."/>
            <person name="Lindquist E.A."/>
            <person name="Lipzen A."/>
            <person name="Lundell T."/>
            <person name="Morin E."/>
            <person name="Murat C."/>
            <person name="Sun H."/>
            <person name="Tunlid A."/>
            <person name="Henrissat B."/>
            <person name="Grigoriev I.V."/>
            <person name="Hibbett D.S."/>
            <person name="Martin F."/>
            <person name="Nordberg H.P."/>
            <person name="Cantor M.N."/>
            <person name="Hua S.X."/>
        </authorList>
    </citation>
    <scope>NUCLEOTIDE SEQUENCE [LARGE SCALE GENOMIC DNA]</scope>
    <source>
        <strain evidence="3 4">441</strain>
    </source>
</reference>
<evidence type="ECO:0000313" key="4">
    <source>
        <dbReference type="Proteomes" id="UP000054018"/>
    </source>
</evidence>